<proteinExistence type="predicted"/>
<accession>A0A7W6BJ09</accession>
<feature type="compositionally biased region" description="Basic and acidic residues" evidence="1">
    <location>
        <begin position="55"/>
        <end position="69"/>
    </location>
</feature>
<dbReference type="AlphaFoldDB" id="A0A7W6BJ09"/>
<gene>
    <name evidence="2" type="ORF">GGR43_003535</name>
</gene>
<dbReference type="Proteomes" id="UP000571950">
    <property type="component" value="Unassembled WGS sequence"/>
</dbReference>
<dbReference type="EMBL" id="JACIDT010000015">
    <property type="protein sequence ID" value="MBB3927798.1"/>
    <property type="molecule type" value="Genomic_DNA"/>
</dbReference>
<reference evidence="2 3" key="1">
    <citation type="submission" date="2020-08" db="EMBL/GenBank/DDBJ databases">
        <title>Genomic Encyclopedia of Type Strains, Phase IV (KMG-IV): sequencing the most valuable type-strain genomes for metagenomic binning, comparative biology and taxonomic classification.</title>
        <authorList>
            <person name="Goeker M."/>
        </authorList>
    </citation>
    <scope>NUCLEOTIDE SEQUENCE [LARGE SCALE GENOMIC DNA]</scope>
    <source>
        <strain evidence="2 3">DSM 26189</strain>
    </source>
</reference>
<comment type="caution">
    <text evidence="2">The sequence shown here is derived from an EMBL/GenBank/DDBJ whole genome shotgun (WGS) entry which is preliminary data.</text>
</comment>
<dbReference type="RefSeq" id="WP_188073263.1">
    <property type="nucleotide sequence ID" value="NZ_BSPS01000028.1"/>
</dbReference>
<protein>
    <submittedName>
        <fullName evidence="2">Uncharacterized protein</fullName>
    </submittedName>
</protein>
<evidence type="ECO:0000313" key="3">
    <source>
        <dbReference type="Proteomes" id="UP000571950"/>
    </source>
</evidence>
<evidence type="ECO:0000313" key="2">
    <source>
        <dbReference type="EMBL" id="MBB3927798.1"/>
    </source>
</evidence>
<sequence length="101" mass="10951">MAQEQKNPGPSGGEDGDFNDPDRQNSEQNEEGSQAQDVADEALHREAGTDFDSEPGPRADIADVVPRDVPDLVSIQKGMVRSGTIDMDAFTGEEKMDDEDE</sequence>
<organism evidence="2 3">
    <name type="scientific">Sphingobium jiangsuense</name>
    <dbReference type="NCBI Taxonomy" id="870476"/>
    <lineage>
        <taxon>Bacteria</taxon>
        <taxon>Pseudomonadati</taxon>
        <taxon>Pseudomonadota</taxon>
        <taxon>Alphaproteobacteria</taxon>
        <taxon>Sphingomonadales</taxon>
        <taxon>Sphingomonadaceae</taxon>
        <taxon>Sphingobium</taxon>
    </lineage>
</organism>
<evidence type="ECO:0000256" key="1">
    <source>
        <dbReference type="SAM" id="MobiDB-lite"/>
    </source>
</evidence>
<feature type="region of interest" description="Disordered" evidence="1">
    <location>
        <begin position="1"/>
        <end position="69"/>
    </location>
</feature>
<keyword evidence="3" id="KW-1185">Reference proteome</keyword>
<name>A0A7W6BJ09_9SPHN</name>